<dbReference type="InterPro" id="IPR041698">
    <property type="entry name" value="Methyltransf_25"/>
</dbReference>
<dbReference type="PATRIC" id="fig|656179.3.peg.5011"/>
<dbReference type="RefSeq" id="WP_047909172.1">
    <property type="nucleotide sequence ID" value="NZ_CP011808.2"/>
</dbReference>
<keyword evidence="5" id="KW-0614">Plasmid</keyword>
<dbReference type="GO" id="GO:0008168">
    <property type="term" value="F:methyltransferase activity"/>
    <property type="evidence" value="ECO:0007669"/>
    <property type="project" value="UniProtKB-KW"/>
</dbReference>
<organism evidence="5 6">
    <name type="scientific">Pandoraea faecigallinarum</name>
    <dbReference type="NCBI Taxonomy" id="656179"/>
    <lineage>
        <taxon>Bacteria</taxon>
        <taxon>Pseudomonadati</taxon>
        <taxon>Pseudomonadota</taxon>
        <taxon>Betaproteobacteria</taxon>
        <taxon>Burkholderiales</taxon>
        <taxon>Burkholderiaceae</taxon>
        <taxon>Pandoraea</taxon>
    </lineage>
</organism>
<dbReference type="InterPro" id="IPR029063">
    <property type="entry name" value="SAM-dependent_MTases_sf"/>
</dbReference>
<dbReference type="CDD" id="cd02440">
    <property type="entry name" value="AdoMet_MTases"/>
    <property type="match status" value="1"/>
</dbReference>
<dbReference type="KEGG" id="pfg:AB870_23425"/>
<geneLocation type="plasmid" evidence="5 6">
    <name>pPF72-1</name>
</geneLocation>
<evidence type="ECO:0000259" key="4">
    <source>
        <dbReference type="Pfam" id="PF13649"/>
    </source>
</evidence>
<reference evidence="5" key="1">
    <citation type="submission" date="2016-06" db="EMBL/GenBank/DDBJ databases">
        <title>Complete Genome Sequence of Pandoraea faecigallinarum DSM-23572.</title>
        <authorList>
            <person name="Yong D."/>
            <person name="Ee R."/>
            <person name="Lim Y.-L."/>
            <person name="Yin W.-F."/>
            <person name="Chan K.-G."/>
        </authorList>
    </citation>
    <scope>NUCLEOTIDE SEQUENCE</scope>
    <source>
        <strain evidence="5">DSM 23572</strain>
        <plasmid evidence="5">pPF72-1</plasmid>
    </source>
</reference>
<evidence type="ECO:0000256" key="3">
    <source>
        <dbReference type="ARBA" id="ARBA00022691"/>
    </source>
</evidence>
<feature type="domain" description="Methyltransferase" evidence="4">
    <location>
        <begin position="43"/>
        <end position="139"/>
    </location>
</feature>
<keyword evidence="6" id="KW-1185">Reference proteome</keyword>
<dbReference type="PANTHER" id="PTHR43464">
    <property type="entry name" value="METHYLTRANSFERASE"/>
    <property type="match status" value="1"/>
</dbReference>
<dbReference type="EMBL" id="CP011808">
    <property type="protein sequence ID" value="AKM33188.1"/>
    <property type="molecule type" value="Genomic_DNA"/>
</dbReference>
<dbReference type="AlphaFoldDB" id="A0A0H3X2G3"/>
<gene>
    <name evidence="5" type="ORF">AB870_23425</name>
</gene>
<sequence length="194" mass="22035">MTDFDAIYRASKDPWSVHTAWYEQRKRDLVLASLAQPRYTAALELGCGIGQITAPLASRCHVVHAVDMSPTAIQRCRERLHAQSIANVALQVMTVPQAWPLHPGESVDLVIVSELAYYLPPEPFEQLLQQCFHSLSAGGQWVMCHYTPDFDDRQQATLALHEAVHRLDGLVRCVAHEDRQFRLDVWHKSKEPRS</sequence>
<keyword evidence="3" id="KW-0949">S-adenosyl-L-methionine</keyword>
<keyword evidence="1" id="KW-0489">Methyltransferase</keyword>
<dbReference type="Pfam" id="PF13649">
    <property type="entry name" value="Methyltransf_25"/>
    <property type="match status" value="1"/>
</dbReference>
<dbReference type="Proteomes" id="UP000035651">
    <property type="component" value="Plasmid pPF72-1"/>
</dbReference>
<evidence type="ECO:0000256" key="2">
    <source>
        <dbReference type="ARBA" id="ARBA00022679"/>
    </source>
</evidence>
<evidence type="ECO:0000256" key="1">
    <source>
        <dbReference type="ARBA" id="ARBA00022603"/>
    </source>
</evidence>
<dbReference type="GO" id="GO:0032259">
    <property type="term" value="P:methylation"/>
    <property type="evidence" value="ECO:0007669"/>
    <property type="project" value="UniProtKB-KW"/>
</dbReference>
<name>A0A0H3X2G3_9BURK</name>
<evidence type="ECO:0000313" key="6">
    <source>
        <dbReference type="Proteomes" id="UP000035651"/>
    </source>
</evidence>
<dbReference type="Gene3D" id="3.40.50.150">
    <property type="entry name" value="Vaccinia Virus protein VP39"/>
    <property type="match status" value="1"/>
</dbReference>
<accession>A0A0H3X2G3</accession>
<protein>
    <recommendedName>
        <fullName evidence="4">Methyltransferase domain-containing protein</fullName>
    </recommendedName>
</protein>
<keyword evidence="2" id="KW-0808">Transferase</keyword>
<dbReference type="PANTHER" id="PTHR43464:SF19">
    <property type="entry name" value="UBIQUINONE BIOSYNTHESIS O-METHYLTRANSFERASE, MITOCHONDRIAL"/>
    <property type="match status" value="1"/>
</dbReference>
<evidence type="ECO:0000313" key="5">
    <source>
        <dbReference type="EMBL" id="AKM33188.1"/>
    </source>
</evidence>
<dbReference type="SUPFAM" id="SSF53335">
    <property type="entry name" value="S-adenosyl-L-methionine-dependent methyltransferases"/>
    <property type="match status" value="1"/>
</dbReference>
<proteinExistence type="predicted"/>